<dbReference type="AlphaFoldDB" id="T2HG51"/>
<dbReference type="GO" id="GO:0016020">
    <property type="term" value="C:membrane"/>
    <property type="evidence" value="ECO:0007669"/>
    <property type="project" value="UniProtKB-SubCell"/>
</dbReference>
<feature type="transmembrane region" description="Helical" evidence="8">
    <location>
        <begin position="360"/>
        <end position="381"/>
    </location>
</feature>
<keyword evidence="8" id="KW-0830">Ubiquinone</keyword>
<dbReference type="GO" id="GO:0015990">
    <property type="term" value="P:electron transport coupled proton transport"/>
    <property type="evidence" value="ECO:0007669"/>
    <property type="project" value="TreeGrafter"/>
</dbReference>
<keyword evidence="4 8" id="KW-0812">Transmembrane</keyword>
<dbReference type="PANTHER" id="PTHR42829">
    <property type="entry name" value="NADH-UBIQUINONE OXIDOREDUCTASE CHAIN 5"/>
    <property type="match status" value="1"/>
</dbReference>
<dbReference type="PANTHER" id="PTHR42829:SF2">
    <property type="entry name" value="NADH-UBIQUINONE OXIDOREDUCTASE CHAIN 5"/>
    <property type="match status" value="1"/>
</dbReference>
<feature type="transmembrane region" description="Helical" evidence="8">
    <location>
        <begin position="79"/>
        <end position="97"/>
    </location>
</feature>
<evidence type="ECO:0000256" key="8">
    <source>
        <dbReference type="RuleBase" id="RU003404"/>
    </source>
</evidence>
<feature type="transmembrane region" description="Helical" evidence="8">
    <location>
        <begin position="46"/>
        <end position="70"/>
    </location>
</feature>
<feature type="transmembrane region" description="Helical" evidence="8">
    <location>
        <begin position="402"/>
        <end position="423"/>
    </location>
</feature>
<dbReference type="PRINTS" id="PR01434">
    <property type="entry name" value="NADHDHGNASE5"/>
</dbReference>
<reference evidence="11" key="1">
    <citation type="journal article" date="2013" name="Fish. Sci.">
        <title>Complete mitochondrial genome sequence of Japanese cockle Fulvia mutica (Cardiidae).</title>
        <authorList>
            <person name="Imanishi Y."/>
            <person name="Tanaka M."/>
            <person name="Fujiwara M."/>
        </authorList>
    </citation>
    <scope>NUCLEOTIDE SEQUENCE</scope>
    <source>
        <strain evidence="11">Yellow</strain>
        <tissue evidence="11">Adductor muscle</tissue>
    </source>
</reference>
<feature type="transmembrane region" description="Helical" evidence="8">
    <location>
        <begin position="531"/>
        <end position="549"/>
    </location>
</feature>
<dbReference type="GO" id="GO:0008137">
    <property type="term" value="F:NADH dehydrogenase (ubiquinone) activity"/>
    <property type="evidence" value="ECO:0007669"/>
    <property type="project" value="UniProtKB-EC"/>
</dbReference>
<evidence type="ECO:0000256" key="5">
    <source>
        <dbReference type="ARBA" id="ARBA00022989"/>
    </source>
</evidence>
<dbReference type="Pfam" id="PF00361">
    <property type="entry name" value="Proton_antipo_M"/>
    <property type="match status" value="1"/>
</dbReference>
<evidence type="ECO:0000259" key="9">
    <source>
        <dbReference type="Pfam" id="PF00361"/>
    </source>
</evidence>
<accession>T2HG51</accession>
<proteinExistence type="inferred from homology"/>
<feature type="transmembrane region" description="Helical" evidence="8">
    <location>
        <begin position="476"/>
        <end position="498"/>
    </location>
</feature>
<comment type="catalytic activity">
    <reaction evidence="7 8">
        <text>a ubiquinone + NADH + 5 H(+)(in) = a ubiquinol + NAD(+) + 4 H(+)(out)</text>
        <dbReference type="Rhea" id="RHEA:29091"/>
        <dbReference type="Rhea" id="RHEA-COMP:9565"/>
        <dbReference type="Rhea" id="RHEA-COMP:9566"/>
        <dbReference type="ChEBI" id="CHEBI:15378"/>
        <dbReference type="ChEBI" id="CHEBI:16389"/>
        <dbReference type="ChEBI" id="CHEBI:17976"/>
        <dbReference type="ChEBI" id="CHEBI:57540"/>
        <dbReference type="ChEBI" id="CHEBI:57945"/>
        <dbReference type="EC" id="7.1.1.2"/>
    </reaction>
</comment>
<keyword evidence="6 8" id="KW-0472">Membrane</keyword>
<comment type="similarity">
    <text evidence="8">Belongs to the complex I subunit 5 family.</text>
</comment>
<comment type="function">
    <text evidence="8">Core subunit of the mitochondrial membrane respiratory chain NADH dehydrogenase (Complex I) which catalyzes electron transfer from NADH through the respiratory chain, using ubiquinone as an electron acceptor. Essential for the catalytic activity and assembly of complex I.</text>
</comment>
<comment type="subcellular location">
    <subcellularLocation>
        <location evidence="1">Membrane</location>
        <topology evidence="1">Multi-pass membrane protein</topology>
    </subcellularLocation>
</comment>
<dbReference type="CTD" id="4540"/>
<dbReference type="GeneID" id="16695727"/>
<evidence type="ECO:0000256" key="1">
    <source>
        <dbReference type="ARBA" id="ARBA00004141"/>
    </source>
</evidence>
<dbReference type="RefSeq" id="YP_008475604.1">
    <property type="nucleotide sequence ID" value="NC_022194.1"/>
</dbReference>
<dbReference type="InterPro" id="IPR001750">
    <property type="entry name" value="ND/Mrp_TM"/>
</dbReference>
<evidence type="ECO:0000256" key="7">
    <source>
        <dbReference type="ARBA" id="ARBA00049551"/>
    </source>
</evidence>
<gene>
    <name evidence="11" type="primary">ND5</name>
</gene>
<sequence length="550" mass="59920">MVLLYSFFFFFLFLLCLYFSLSGGLWCVSFMLGSEFQYELSFLLDYYSSGFGCVVALISCSVVIFSCFYLSEEVYMDRFLHLIGLFVGSMFLLLISGNMFTLMMGWDGLGLISFLLVIYYESKSSLAAGMLTLMTNRIGDVLFIMSIGMMSGSMLMSFGGLSESGLGLLLCLIILVGSVTKSAQMPFSAWLPAAMAAPTPVSTLVHSSTLVTAGLFVLIRFSGGMEGAMMSCIMLVLACFTCVMAGTCAILEPDLKKIVALSTLSQLGVMGLALSFSNGDLAFFHLVVHALFKALMFMCIGSAIMLGFGIQEARYFSGMIYKMPITSVWLLISLISLMGFPFTAGFFSKDMLLEGLMSGGVSGLGVMLVYLTCFLTGCYSVRLMWIMFKGGEGSPTSVCWESWSYSMCMTALGLGSVVGGVIFQSMGLDLNDVSYISFIEKSGVMMSILAGIFLGVLLMMFSLVSSNLLIFFVSKMFFLSAVSGSPVSTSFLGGSMGVSQMESVMELDRVVSIKSSEASELSISDSYHWGVWSWLFFYMVVMSFFMISLM</sequence>
<keyword evidence="8" id="KW-0813">Transport</keyword>
<evidence type="ECO:0000256" key="4">
    <source>
        <dbReference type="ARBA" id="ARBA00022692"/>
    </source>
</evidence>
<evidence type="ECO:0000256" key="2">
    <source>
        <dbReference type="ARBA" id="ARBA00012944"/>
    </source>
</evidence>
<dbReference type="EC" id="7.1.1.2" evidence="2 8"/>
<dbReference type="InterPro" id="IPR003945">
    <property type="entry name" value="NU5C-like"/>
</dbReference>
<evidence type="ECO:0000256" key="3">
    <source>
        <dbReference type="ARBA" id="ARBA00021096"/>
    </source>
</evidence>
<dbReference type="InterPro" id="IPR001516">
    <property type="entry name" value="Proton_antipo_N"/>
</dbReference>
<organism evidence="11">
    <name type="scientific">Fulvia mutica</name>
    <name type="common">Egg cockle</name>
    <dbReference type="NCBI Taxonomy" id="80828"/>
    <lineage>
        <taxon>Eukaryota</taxon>
        <taxon>Metazoa</taxon>
        <taxon>Spiralia</taxon>
        <taxon>Lophotrochozoa</taxon>
        <taxon>Mollusca</taxon>
        <taxon>Bivalvia</taxon>
        <taxon>Autobranchia</taxon>
        <taxon>Heteroconchia</taxon>
        <taxon>Euheterodonta</taxon>
        <taxon>Imparidentia</taxon>
        <taxon>Neoheterodontei</taxon>
        <taxon>Cardiida</taxon>
        <taxon>Cardioidea</taxon>
        <taxon>Cardiidae</taxon>
        <taxon>Cardiinae</taxon>
        <taxon>Fulvia</taxon>
    </lineage>
</organism>
<dbReference type="GO" id="GO:0042773">
    <property type="term" value="P:ATP synthesis coupled electron transport"/>
    <property type="evidence" value="ECO:0007669"/>
    <property type="project" value="InterPro"/>
</dbReference>
<dbReference type="EMBL" id="AB809077">
    <property type="protein sequence ID" value="BAN79049.1"/>
    <property type="molecule type" value="Genomic_DNA"/>
</dbReference>
<feature type="domain" description="NADH:quinone oxidoreductase/Mrp antiporter transmembrane" evidence="9">
    <location>
        <begin position="96"/>
        <end position="373"/>
    </location>
</feature>
<feature type="transmembrane region" description="Helical" evidence="8">
    <location>
        <begin position="282"/>
        <end position="308"/>
    </location>
</feature>
<evidence type="ECO:0000256" key="6">
    <source>
        <dbReference type="ARBA" id="ARBA00023136"/>
    </source>
</evidence>
<keyword evidence="5 8" id="KW-1133">Transmembrane helix</keyword>
<feature type="transmembrane region" description="Helical" evidence="8">
    <location>
        <begin position="228"/>
        <end position="251"/>
    </location>
</feature>
<keyword evidence="8" id="KW-0520">NAD</keyword>
<dbReference type="GO" id="GO:0003954">
    <property type="term" value="F:NADH dehydrogenase activity"/>
    <property type="evidence" value="ECO:0007669"/>
    <property type="project" value="TreeGrafter"/>
</dbReference>
<feature type="transmembrane region" description="Helical" evidence="8">
    <location>
        <begin position="204"/>
        <end position="222"/>
    </location>
</feature>
<keyword evidence="8 11" id="KW-0496">Mitochondrion</keyword>
<protein>
    <recommendedName>
        <fullName evidence="3 8">NADH-ubiquinone oxidoreductase chain 5</fullName>
        <ecNumber evidence="2 8">7.1.1.2</ecNumber>
    </recommendedName>
</protein>
<geneLocation type="mitochondrion" evidence="11"/>
<feature type="transmembrane region" description="Helical" evidence="8">
    <location>
        <begin position="443"/>
        <end position="464"/>
    </location>
</feature>
<dbReference type="Pfam" id="PF00662">
    <property type="entry name" value="Proton_antipo_N"/>
    <property type="match status" value="1"/>
</dbReference>
<name>T2HG51_FULMU</name>
<evidence type="ECO:0000259" key="10">
    <source>
        <dbReference type="Pfam" id="PF00662"/>
    </source>
</evidence>
<feature type="transmembrane region" description="Helical" evidence="8">
    <location>
        <begin position="165"/>
        <end position="183"/>
    </location>
</feature>
<feature type="domain" description="NADH-Ubiquinone oxidoreductase (complex I) chain 5 N-terminal" evidence="10">
    <location>
        <begin position="34"/>
        <end position="79"/>
    </location>
</feature>
<evidence type="ECO:0000313" key="11">
    <source>
        <dbReference type="EMBL" id="BAN79049.1"/>
    </source>
</evidence>
<feature type="transmembrane region" description="Helical" evidence="8">
    <location>
        <begin position="328"/>
        <end position="348"/>
    </location>
</feature>